<dbReference type="Pfam" id="PF16510">
    <property type="entry name" value="P22_portal"/>
    <property type="match status" value="1"/>
</dbReference>
<dbReference type="OrthoDB" id="8564969at2"/>
<evidence type="ECO:0000256" key="1">
    <source>
        <dbReference type="SAM" id="MobiDB-lite"/>
    </source>
</evidence>
<sequence length="663" mass="74944">MQGQPVAVVQVDVIEPPSLSTLCRWFEDSEQATDTARRLAERDRDYYDAKQWTKSELDILAKRGQPALTINYIKRKVEYYRGFERRLRSDPKAFPRTPHEEQMAEAATDSLRYVADRNKFDVTRSDVFEDMMIEGTGGVDVIVKPNRDGYDVDITRVPWDRIFYDPYSRNKDFSDARYKGIVIWEDREAALEAYPDRADAIENTFSSVSMTDTYDDRPKFNVWSDNRRTRVRIVQMHWLQEGIWMMATFTKGGFLDDPMPSPYIDRDGNPASSLILRSAYVDRDNNRYGHVRDQISLQDEINKRRSKALHLISMRQTYGNRQAIVDQDKAKRELAKPDGHLVVEAGGKFGEDFGILPTGDMAQSQMELLHHATSEMQASGPNAAMAGKDPRIQSGRAIQAQQAGGAIEVEPLIDDLRQWTQQVMEACWLRVRQFWTGPMWVRVTDDERNLKWVGLNQPVTLADELSAMPPEQAQQIAQQYQLQPGDPRLDQVVRRDNEISGLDVDIIIEEGPDVANIQAEQFQILAQIAPALAQTGDPIPTDVLIRASSLRNKDALLDQMGKAREQRAQAQQGAQQIGQAKAEADINKTNSDALKSRAQAAEAMSNAQRGPDAPQAPQQPSTLDEMKKAAEIRRIDAQTANLQVDSIKNIAEAQRPAQVTDFA</sequence>
<dbReference type="EMBL" id="CABPSA010000004">
    <property type="protein sequence ID" value="VVE10413.1"/>
    <property type="molecule type" value="Genomic_DNA"/>
</dbReference>
<reference evidence="2 3" key="1">
    <citation type="submission" date="2019-08" db="EMBL/GenBank/DDBJ databases">
        <authorList>
            <person name="Peeters C."/>
        </authorList>
    </citation>
    <scope>NUCLEOTIDE SEQUENCE [LARGE SCALE GENOMIC DNA]</scope>
    <source>
        <strain evidence="2 3">LMG 31010</strain>
    </source>
</reference>
<evidence type="ECO:0008006" key="4">
    <source>
        <dbReference type="Google" id="ProtNLM"/>
    </source>
</evidence>
<dbReference type="AlphaFoldDB" id="A0A5E4VF67"/>
<evidence type="ECO:0000313" key="3">
    <source>
        <dbReference type="Proteomes" id="UP000343335"/>
    </source>
</evidence>
<proteinExistence type="predicted"/>
<feature type="region of interest" description="Disordered" evidence="1">
    <location>
        <begin position="565"/>
        <end position="631"/>
    </location>
</feature>
<gene>
    <name evidence="2" type="ORF">PCO31010_02619</name>
</gene>
<dbReference type="InterPro" id="IPR032427">
    <property type="entry name" value="P22_portal"/>
</dbReference>
<accession>A0A5E4VF67</accession>
<feature type="compositionally biased region" description="Low complexity" evidence="1">
    <location>
        <begin position="568"/>
        <end position="581"/>
    </location>
</feature>
<name>A0A5E4VF67_9BURK</name>
<protein>
    <recommendedName>
        <fullName evidence="4">Portal protein</fullName>
    </recommendedName>
</protein>
<evidence type="ECO:0000313" key="2">
    <source>
        <dbReference type="EMBL" id="VVE10413.1"/>
    </source>
</evidence>
<dbReference type="Proteomes" id="UP000343335">
    <property type="component" value="Unassembled WGS sequence"/>
</dbReference>
<organism evidence="2 3">
    <name type="scientific">Pandoraea commovens</name>
    <dbReference type="NCBI Taxonomy" id="2508289"/>
    <lineage>
        <taxon>Bacteria</taxon>
        <taxon>Pseudomonadati</taxon>
        <taxon>Pseudomonadota</taxon>
        <taxon>Betaproteobacteria</taxon>
        <taxon>Burkholderiales</taxon>
        <taxon>Burkholderiaceae</taxon>
        <taxon>Pandoraea</taxon>
    </lineage>
</organism>
<dbReference type="RefSeq" id="WP_150664633.1">
    <property type="nucleotide sequence ID" value="NZ_CABPSA010000004.1"/>
</dbReference>